<dbReference type="NCBIfam" id="NF006916">
    <property type="entry name" value="PRK09407.1"/>
    <property type="match status" value="1"/>
</dbReference>
<dbReference type="Gene3D" id="3.40.309.10">
    <property type="entry name" value="Aldehyde Dehydrogenase, Chain A, domain 2"/>
    <property type="match status" value="1"/>
</dbReference>
<dbReference type="InterPro" id="IPR050740">
    <property type="entry name" value="Aldehyde_DH_Superfamily"/>
</dbReference>
<dbReference type="PANTHER" id="PTHR43353:SF5">
    <property type="entry name" value="SUCCINATE-SEMIALDEHYDE DEHYDROGENASE, MITOCHONDRIAL"/>
    <property type="match status" value="1"/>
</dbReference>
<dbReference type="InterPro" id="IPR016163">
    <property type="entry name" value="Ald_DH_C"/>
</dbReference>
<reference evidence="6 7" key="1">
    <citation type="submission" date="2015-12" db="EMBL/GenBank/DDBJ databases">
        <title>Haloferax profundi sp. nov. isolated from the Discovery deep brine-seawater interface in the Red Sea.</title>
        <authorList>
            <person name="Zhang G."/>
            <person name="Stingl U."/>
            <person name="Rashid M."/>
        </authorList>
    </citation>
    <scope>NUCLEOTIDE SEQUENCE [LARGE SCALE GENOMIC DNA]</scope>
    <source>
        <strain evidence="6 7">SB29</strain>
    </source>
</reference>
<dbReference type="OrthoDB" id="6342at2157"/>
<evidence type="ECO:0000259" key="5">
    <source>
        <dbReference type="Pfam" id="PF00171"/>
    </source>
</evidence>
<evidence type="ECO:0000256" key="4">
    <source>
        <dbReference type="RuleBase" id="RU003345"/>
    </source>
</evidence>
<evidence type="ECO:0000313" key="6">
    <source>
        <dbReference type="EMBL" id="KTG27781.1"/>
    </source>
</evidence>
<protein>
    <submittedName>
        <fullName evidence="6">Succinate-semialdehyde dehydrogenase</fullName>
    </submittedName>
</protein>
<dbReference type="PIRSF" id="PIRSF036492">
    <property type="entry name" value="ALDH"/>
    <property type="match status" value="1"/>
</dbReference>
<dbReference type="SUPFAM" id="SSF53720">
    <property type="entry name" value="ALDH-like"/>
    <property type="match status" value="1"/>
</dbReference>
<dbReference type="GO" id="GO:0006081">
    <property type="term" value="P:aldehyde metabolic process"/>
    <property type="evidence" value="ECO:0007669"/>
    <property type="project" value="InterPro"/>
</dbReference>
<proteinExistence type="inferred from homology"/>
<dbReference type="AlphaFoldDB" id="A0A0W1SN77"/>
<gene>
    <name evidence="6" type="primary">gabD2</name>
    <name evidence="6" type="ORF">AUR66_13215</name>
</gene>
<dbReference type="RefSeq" id="WP_058571983.1">
    <property type="nucleotide sequence ID" value="NZ_LOPV01000156.1"/>
</dbReference>
<comment type="similarity">
    <text evidence="1 4">Belongs to the aldehyde dehydrogenase family.</text>
</comment>
<evidence type="ECO:0000256" key="2">
    <source>
        <dbReference type="ARBA" id="ARBA00023002"/>
    </source>
</evidence>
<dbReference type="InterPro" id="IPR016162">
    <property type="entry name" value="Ald_DH_N"/>
</dbReference>
<dbReference type="PANTHER" id="PTHR43353">
    <property type="entry name" value="SUCCINATE-SEMIALDEHYDE DEHYDROGENASE, MITOCHONDRIAL"/>
    <property type="match status" value="1"/>
</dbReference>
<evidence type="ECO:0000256" key="3">
    <source>
        <dbReference type="PROSITE-ProRule" id="PRU10007"/>
    </source>
</evidence>
<dbReference type="Pfam" id="PF00171">
    <property type="entry name" value="Aldedh"/>
    <property type="match status" value="1"/>
</dbReference>
<evidence type="ECO:0000256" key="1">
    <source>
        <dbReference type="ARBA" id="ARBA00009986"/>
    </source>
</evidence>
<dbReference type="InterPro" id="IPR029510">
    <property type="entry name" value="Ald_DH_CS_GLU"/>
</dbReference>
<sequence length="521" mass="56122">MTDAPSTPVSRDELDELARLVTPLDDRPGLEVHAPYDDSVVGTVPLCTPDDVRSAVAEAKSAGDEWSTWPIEDRTAVFARFHDAVLDQREALLDVIQTETGKARADALEEVLDVATTARYYANHAERELASKRRVGAIPLVTKAVEHHHPVGVVGIISPWNYPLSLSVSESIPALLAGNAVVLKPDEGTPFTALWALGVLRECGLPDDVFQVVTGEGPRLGEPLIEGVDYVSFTGSTEVGRTVAETAGRHLTDCSLELGGKNPLLVLDDADVEKAARGAVRGCFANAGQLCISIERIYVHEAVADEFRDAFVRETRGLTLDAGYDYGHDVGSLLDRELLEKVETHVEDAVEKGASVLSGGRARPDLGPYFYEPTILTDVTPDATLADEETFGPVVSLYEVESVSEAIERANDSAYGLNASVWTKQTQRGEQVAARLEAGTVNVNDAYAAAWASIDAPMGGMKDSGVGRRHGRHGLLKYTESQTVATQRVGLLSPPKRGKQAWANGATLGLRLWKRLTEVLP</sequence>
<keyword evidence="7" id="KW-1185">Reference proteome</keyword>
<dbReference type="InterPro" id="IPR016161">
    <property type="entry name" value="Ald_DH/histidinol_DH"/>
</dbReference>
<dbReference type="InterPro" id="IPR015590">
    <property type="entry name" value="Aldehyde_DH_dom"/>
</dbReference>
<dbReference type="CDD" id="cd07101">
    <property type="entry name" value="ALDH_SSADH2_GabD2"/>
    <property type="match status" value="1"/>
</dbReference>
<keyword evidence="2 4" id="KW-0560">Oxidoreductase</keyword>
<organism evidence="6 7">
    <name type="scientific">Haloferax profundi</name>
    <dbReference type="NCBI Taxonomy" id="1544718"/>
    <lineage>
        <taxon>Archaea</taxon>
        <taxon>Methanobacteriati</taxon>
        <taxon>Methanobacteriota</taxon>
        <taxon>Stenosarchaea group</taxon>
        <taxon>Halobacteria</taxon>
        <taxon>Halobacteriales</taxon>
        <taxon>Haloferacaceae</taxon>
        <taxon>Haloferax</taxon>
    </lineage>
</organism>
<dbReference type="EMBL" id="LOPV01000156">
    <property type="protein sequence ID" value="KTG27781.1"/>
    <property type="molecule type" value="Genomic_DNA"/>
</dbReference>
<dbReference type="Proteomes" id="UP000053157">
    <property type="component" value="Unassembled WGS sequence"/>
</dbReference>
<evidence type="ECO:0000313" key="7">
    <source>
        <dbReference type="Proteomes" id="UP000053157"/>
    </source>
</evidence>
<comment type="caution">
    <text evidence="6">The sequence shown here is derived from an EMBL/GenBank/DDBJ whole genome shotgun (WGS) entry which is preliminary data.</text>
</comment>
<dbReference type="Gene3D" id="3.40.605.10">
    <property type="entry name" value="Aldehyde Dehydrogenase, Chain A, domain 1"/>
    <property type="match status" value="1"/>
</dbReference>
<name>A0A0W1SN77_9EURY</name>
<dbReference type="InterPro" id="IPR012394">
    <property type="entry name" value="Aldehyde_DH_NAD(P)"/>
</dbReference>
<dbReference type="GO" id="GO:0016620">
    <property type="term" value="F:oxidoreductase activity, acting on the aldehyde or oxo group of donors, NAD or NADP as acceptor"/>
    <property type="evidence" value="ECO:0007669"/>
    <property type="project" value="InterPro"/>
</dbReference>
<feature type="domain" description="Aldehyde dehydrogenase" evidence="5">
    <location>
        <begin position="30"/>
        <end position="484"/>
    </location>
</feature>
<dbReference type="PROSITE" id="PS00687">
    <property type="entry name" value="ALDEHYDE_DEHYDR_GLU"/>
    <property type="match status" value="1"/>
</dbReference>
<feature type="active site" evidence="3">
    <location>
        <position position="257"/>
    </location>
</feature>
<accession>A0A0W1SN77</accession>
<dbReference type="FunFam" id="3.40.309.10:FF:000009">
    <property type="entry name" value="Aldehyde dehydrogenase A"/>
    <property type="match status" value="1"/>
</dbReference>